<dbReference type="SUPFAM" id="SSF50129">
    <property type="entry name" value="GroES-like"/>
    <property type="match status" value="1"/>
</dbReference>
<dbReference type="OrthoDB" id="48317at2759"/>
<dbReference type="SMART" id="SM00829">
    <property type="entry name" value="PKS_ER"/>
    <property type="match status" value="1"/>
</dbReference>
<accession>A0A6G1L7B9</accession>
<dbReference type="AlphaFoldDB" id="A0A6G1L7B9"/>
<dbReference type="PANTHER" id="PTHR45348:SF2">
    <property type="entry name" value="ZINC-TYPE ALCOHOL DEHYDROGENASE-LIKE PROTEIN C2E1P3.01"/>
    <property type="match status" value="1"/>
</dbReference>
<protein>
    <submittedName>
        <fullName evidence="5">GroES-like protein</fullName>
    </submittedName>
</protein>
<evidence type="ECO:0000313" key="6">
    <source>
        <dbReference type="Proteomes" id="UP000799436"/>
    </source>
</evidence>
<dbReference type="GO" id="GO:0016651">
    <property type="term" value="F:oxidoreductase activity, acting on NAD(P)H"/>
    <property type="evidence" value="ECO:0007669"/>
    <property type="project" value="InterPro"/>
</dbReference>
<comment type="similarity">
    <text evidence="1">Belongs to the zinc-containing alcohol dehydrogenase family.</text>
</comment>
<organism evidence="5 6">
    <name type="scientific">Teratosphaeria nubilosa</name>
    <dbReference type="NCBI Taxonomy" id="161662"/>
    <lineage>
        <taxon>Eukaryota</taxon>
        <taxon>Fungi</taxon>
        <taxon>Dikarya</taxon>
        <taxon>Ascomycota</taxon>
        <taxon>Pezizomycotina</taxon>
        <taxon>Dothideomycetes</taxon>
        <taxon>Dothideomycetidae</taxon>
        <taxon>Mycosphaerellales</taxon>
        <taxon>Teratosphaeriaceae</taxon>
        <taxon>Teratosphaeria</taxon>
    </lineage>
</organism>
<keyword evidence="3" id="KW-0560">Oxidoreductase</keyword>
<dbReference type="Pfam" id="PF00107">
    <property type="entry name" value="ADH_zinc_N"/>
    <property type="match status" value="1"/>
</dbReference>
<reference evidence="5" key="1">
    <citation type="journal article" date="2020" name="Stud. Mycol.">
        <title>101 Dothideomycetes genomes: a test case for predicting lifestyles and emergence of pathogens.</title>
        <authorList>
            <person name="Haridas S."/>
            <person name="Albert R."/>
            <person name="Binder M."/>
            <person name="Bloem J."/>
            <person name="Labutti K."/>
            <person name="Salamov A."/>
            <person name="Andreopoulos B."/>
            <person name="Baker S."/>
            <person name="Barry K."/>
            <person name="Bills G."/>
            <person name="Bluhm B."/>
            <person name="Cannon C."/>
            <person name="Castanera R."/>
            <person name="Culley D."/>
            <person name="Daum C."/>
            <person name="Ezra D."/>
            <person name="Gonzalez J."/>
            <person name="Henrissat B."/>
            <person name="Kuo A."/>
            <person name="Liang C."/>
            <person name="Lipzen A."/>
            <person name="Lutzoni F."/>
            <person name="Magnuson J."/>
            <person name="Mondo S."/>
            <person name="Nolan M."/>
            <person name="Ohm R."/>
            <person name="Pangilinan J."/>
            <person name="Park H.-J."/>
            <person name="Ramirez L."/>
            <person name="Alfaro M."/>
            <person name="Sun H."/>
            <person name="Tritt A."/>
            <person name="Yoshinaga Y."/>
            <person name="Zwiers L.-H."/>
            <person name="Turgeon B."/>
            <person name="Goodwin S."/>
            <person name="Spatafora J."/>
            <person name="Crous P."/>
            <person name="Grigoriev I."/>
        </authorList>
    </citation>
    <scope>NUCLEOTIDE SEQUENCE</scope>
    <source>
        <strain evidence="5">CBS 116005</strain>
    </source>
</reference>
<dbReference type="SUPFAM" id="SSF51735">
    <property type="entry name" value="NAD(P)-binding Rossmann-fold domains"/>
    <property type="match status" value="1"/>
</dbReference>
<evidence type="ECO:0000313" key="5">
    <source>
        <dbReference type="EMBL" id="KAF2768831.1"/>
    </source>
</evidence>
<dbReference type="Proteomes" id="UP000799436">
    <property type="component" value="Unassembled WGS sequence"/>
</dbReference>
<dbReference type="InterPro" id="IPR036291">
    <property type="entry name" value="NAD(P)-bd_dom_sf"/>
</dbReference>
<dbReference type="InterPro" id="IPR013149">
    <property type="entry name" value="ADH-like_C"/>
</dbReference>
<keyword evidence="6" id="KW-1185">Reference proteome</keyword>
<dbReference type="InterPro" id="IPR013154">
    <property type="entry name" value="ADH-like_N"/>
</dbReference>
<dbReference type="InterPro" id="IPR020843">
    <property type="entry name" value="ER"/>
</dbReference>
<proteinExistence type="inferred from homology"/>
<evidence type="ECO:0000256" key="1">
    <source>
        <dbReference type="ARBA" id="ARBA00008072"/>
    </source>
</evidence>
<dbReference type="CDD" id="cd08249">
    <property type="entry name" value="enoyl_reductase_like"/>
    <property type="match status" value="1"/>
</dbReference>
<name>A0A6G1L7B9_9PEZI</name>
<evidence type="ECO:0000256" key="3">
    <source>
        <dbReference type="ARBA" id="ARBA00023002"/>
    </source>
</evidence>
<dbReference type="Gene3D" id="3.90.180.10">
    <property type="entry name" value="Medium-chain alcohol dehydrogenases, catalytic domain"/>
    <property type="match status" value="2"/>
</dbReference>
<sequence>MQAATSFRLSPTPIKLASTPPILDLTMPTNKAAWIAAPNARPLEVREAPYPSPGPRDIIIQTAAVAINPLDYKIQDSNPPVAGKPIRYPTILGADLAGTVIEVGSEVKHRTIGQRVIANADGISRGQSAGSAFQMSAHGSAVLIWGGSSSVGCCAIQLANAAGYEVYTTASRRNEALCKSIGAARVFDHSSPSVEKDIVEALGGKEVVGALDCIADGEKTIAACARILAEVGGVKKVVAVLAPPGLDLRGMLTKFLVSIPALKGSRTHAEVHAWMSRALADGSLQCKPDPYVIGEGLESVQAGIDMVRNGVSATKVVVRLSSA</sequence>
<comment type="subunit">
    <text evidence="2">Monomer.</text>
</comment>
<feature type="domain" description="Enoyl reductase (ER)" evidence="4">
    <location>
        <begin position="40"/>
        <end position="318"/>
    </location>
</feature>
<dbReference type="InterPro" id="IPR047122">
    <property type="entry name" value="Trans-enoyl_RdTase-like"/>
</dbReference>
<dbReference type="InterPro" id="IPR011032">
    <property type="entry name" value="GroES-like_sf"/>
</dbReference>
<dbReference type="EMBL" id="ML995840">
    <property type="protein sequence ID" value="KAF2768831.1"/>
    <property type="molecule type" value="Genomic_DNA"/>
</dbReference>
<dbReference type="PANTHER" id="PTHR45348">
    <property type="entry name" value="HYPOTHETICAL OXIDOREDUCTASE (EUROFUNG)"/>
    <property type="match status" value="1"/>
</dbReference>
<evidence type="ECO:0000256" key="2">
    <source>
        <dbReference type="ARBA" id="ARBA00011245"/>
    </source>
</evidence>
<evidence type="ECO:0000259" key="4">
    <source>
        <dbReference type="SMART" id="SM00829"/>
    </source>
</evidence>
<dbReference type="Gene3D" id="3.40.50.720">
    <property type="entry name" value="NAD(P)-binding Rossmann-like Domain"/>
    <property type="match status" value="1"/>
</dbReference>
<gene>
    <name evidence="5" type="ORF">EJ03DRAFT_313393</name>
</gene>
<dbReference type="Pfam" id="PF08240">
    <property type="entry name" value="ADH_N"/>
    <property type="match status" value="1"/>
</dbReference>